<name>A0A915ELZ7_9BILA</name>
<evidence type="ECO:0000313" key="2">
    <source>
        <dbReference type="Proteomes" id="UP000887574"/>
    </source>
</evidence>
<dbReference type="WBParaSite" id="jg8199">
    <property type="protein sequence ID" value="jg8199"/>
    <property type="gene ID" value="jg8199"/>
</dbReference>
<reference evidence="3" key="1">
    <citation type="submission" date="2022-11" db="UniProtKB">
        <authorList>
            <consortium name="WormBaseParasite"/>
        </authorList>
    </citation>
    <scope>IDENTIFICATION</scope>
</reference>
<evidence type="ECO:0000256" key="1">
    <source>
        <dbReference type="SAM" id="SignalP"/>
    </source>
</evidence>
<sequence length="137" mass="15528">MTSILVCIMFLHVLFFEPIAGFALDFRQIAWPKARRNYNLSAEHTDIVLQTYGRIIAGSSVTYMPLTTPRLYASDMLADKSPFHVPCSHAYLVFAAHNTPVEVIEFTISESTAWDLPDSKRQDCYKIGINYALLSSY</sequence>
<proteinExistence type="predicted"/>
<keyword evidence="2" id="KW-1185">Reference proteome</keyword>
<organism evidence="2 3">
    <name type="scientific">Ditylenchus dipsaci</name>
    <dbReference type="NCBI Taxonomy" id="166011"/>
    <lineage>
        <taxon>Eukaryota</taxon>
        <taxon>Metazoa</taxon>
        <taxon>Ecdysozoa</taxon>
        <taxon>Nematoda</taxon>
        <taxon>Chromadorea</taxon>
        <taxon>Rhabditida</taxon>
        <taxon>Tylenchina</taxon>
        <taxon>Tylenchomorpha</taxon>
        <taxon>Sphaerularioidea</taxon>
        <taxon>Anguinidae</taxon>
        <taxon>Anguininae</taxon>
        <taxon>Ditylenchus</taxon>
    </lineage>
</organism>
<keyword evidence="1" id="KW-0732">Signal</keyword>
<feature type="signal peptide" evidence="1">
    <location>
        <begin position="1"/>
        <end position="21"/>
    </location>
</feature>
<evidence type="ECO:0000313" key="3">
    <source>
        <dbReference type="WBParaSite" id="jg8199"/>
    </source>
</evidence>
<protein>
    <submittedName>
        <fullName evidence="3">Uncharacterized protein</fullName>
    </submittedName>
</protein>
<dbReference type="AlphaFoldDB" id="A0A915ELZ7"/>
<dbReference type="Proteomes" id="UP000887574">
    <property type="component" value="Unplaced"/>
</dbReference>
<feature type="chain" id="PRO_5037690799" evidence="1">
    <location>
        <begin position="22"/>
        <end position="137"/>
    </location>
</feature>
<accession>A0A915ELZ7</accession>